<accession>A0A2K3MEG6</accession>
<proteinExistence type="predicted"/>
<dbReference type="AlphaFoldDB" id="A0A2K3MEG6"/>
<dbReference type="EMBL" id="ASHM01058840">
    <property type="protein sequence ID" value="PNX89149.1"/>
    <property type="molecule type" value="Genomic_DNA"/>
</dbReference>
<reference evidence="1 2" key="1">
    <citation type="journal article" date="2014" name="Am. J. Bot.">
        <title>Genome assembly and annotation for red clover (Trifolium pratense; Fabaceae).</title>
        <authorList>
            <person name="Istvanek J."/>
            <person name="Jaros M."/>
            <person name="Krenek A."/>
            <person name="Repkova J."/>
        </authorList>
    </citation>
    <scope>NUCLEOTIDE SEQUENCE [LARGE SCALE GENOMIC DNA]</scope>
    <source>
        <strain evidence="2">cv. Tatra</strain>
        <tissue evidence="1">Young leaves</tissue>
    </source>
</reference>
<evidence type="ECO:0000313" key="2">
    <source>
        <dbReference type="Proteomes" id="UP000236291"/>
    </source>
</evidence>
<name>A0A2K3MEG6_TRIPR</name>
<dbReference type="Proteomes" id="UP000236291">
    <property type="component" value="Unassembled WGS sequence"/>
</dbReference>
<reference evidence="1 2" key="2">
    <citation type="journal article" date="2017" name="Front. Plant Sci.">
        <title>Gene Classification and Mining of Molecular Markers Useful in Red Clover (Trifolium pratense) Breeding.</title>
        <authorList>
            <person name="Istvanek J."/>
            <person name="Dluhosova J."/>
            <person name="Dluhos P."/>
            <person name="Patkova L."/>
            <person name="Nedelnik J."/>
            <person name="Repkova J."/>
        </authorList>
    </citation>
    <scope>NUCLEOTIDE SEQUENCE [LARGE SCALE GENOMIC DNA]</scope>
    <source>
        <strain evidence="2">cv. Tatra</strain>
        <tissue evidence="1">Young leaves</tissue>
    </source>
</reference>
<organism evidence="1 2">
    <name type="scientific">Trifolium pratense</name>
    <name type="common">Red clover</name>
    <dbReference type="NCBI Taxonomy" id="57577"/>
    <lineage>
        <taxon>Eukaryota</taxon>
        <taxon>Viridiplantae</taxon>
        <taxon>Streptophyta</taxon>
        <taxon>Embryophyta</taxon>
        <taxon>Tracheophyta</taxon>
        <taxon>Spermatophyta</taxon>
        <taxon>Magnoliopsida</taxon>
        <taxon>eudicotyledons</taxon>
        <taxon>Gunneridae</taxon>
        <taxon>Pentapetalae</taxon>
        <taxon>rosids</taxon>
        <taxon>fabids</taxon>
        <taxon>Fabales</taxon>
        <taxon>Fabaceae</taxon>
        <taxon>Papilionoideae</taxon>
        <taxon>50 kb inversion clade</taxon>
        <taxon>NPAAA clade</taxon>
        <taxon>Hologalegina</taxon>
        <taxon>IRL clade</taxon>
        <taxon>Trifolieae</taxon>
        <taxon>Trifolium</taxon>
    </lineage>
</organism>
<sequence>MEPTKLICKSSCISTPTNRYPSPPCMKLITTIILRPISPEELSSSDTSDQLSHLWEGYLQKVLLLQKREAGGEGDSLVNLGVGCMLKCFLRLRKVC</sequence>
<gene>
    <name evidence="1" type="ORF">L195_g045266</name>
</gene>
<comment type="caution">
    <text evidence="1">The sequence shown here is derived from an EMBL/GenBank/DDBJ whole genome shotgun (WGS) entry which is preliminary data.</text>
</comment>
<evidence type="ECO:0000313" key="1">
    <source>
        <dbReference type="EMBL" id="PNX89149.1"/>
    </source>
</evidence>
<protein>
    <submittedName>
        <fullName evidence="1">Uncharacterized protein</fullName>
    </submittedName>
</protein>